<dbReference type="SUPFAM" id="SSF47384">
    <property type="entry name" value="Homodimeric domain of signal transducing histidine kinase"/>
    <property type="match status" value="1"/>
</dbReference>
<accession>A0A846N1V5</accession>
<evidence type="ECO:0000256" key="11">
    <source>
        <dbReference type="ARBA" id="ARBA00022840"/>
    </source>
</evidence>
<dbReference type="EC" id="2.7.13.3" evidence="3"/>
<dbReference type="SMART" id="SM00304">
    <property type="entry name" value="HAMP"/>
    <property type="match status" value="1"/>
</dbReference>
<keyword evidence="6" id="KW-0597">Phosphoprotein</keyword>
<keyword evidence="9" id="KW-0547">Nucleotide-binding</keyword>
<gene>
    <name evidence="18" type="ORF">FHS83_003246</name>
</gene>
<dbReference type="InterPro" id="IPR003660">
    <property type="entry name" value="HAMP_dom"/>
</dbReference>
<evidence type="ECO:0000256" key="4">
    <source>
        <dbReference type="ARBA" id="ARBA00022475"/>
    </source>
</evidence>
<dbReference type="Gene3D" id="1.10.287.130">
    <property type="match status" value="1"/>
</dbReference>
<keyword evidence="7" id="KW-0808">Transferase</keyword>
<evidence type="ECO:0000256" key="12">
    <source>
        <dbReference type="ARBA" id="ARBA00022989"/>
    </source>
</evidence>
<dbReference type="GO" id="GO:0000155">
    <property type="term" value="F:phosphorelay sensor kinase activity"/>
    <property type="evidence" value="ECO:0007669"/>
    <property type="project" value="InterPro"/>
</dbReference>
<reference evidence="18 19" key="1">
    <citation type="submission" date="2020-03" db="EMBL/GenBank/DDBJ databases">
        <title>Genomic Encyclopedia of Type Strains, Phase IV (KMG-IV): sequencing the most valuable type-strain genomes for metagenomic binning, comparative biology and taxonomic classification.</title>
        <authorList>
            <person name="Goeker M."/>
        </authorList>
    </citation>
    <scope>NUCLEOTIDE SEQUENCE [LARGE SCALE GENOMIC DNA]</scope>
    <source>
        <strain evidence="18 19">DSM 19867</strain>
    </source>
</reference>
<evidence type="ECO:0000256" key="13">
    <source>
        <dbReference type="ARBA" id="ARBA00023012"/>
    </source>
</evidence>
<keyword evidence="11" id="KW-0067">ATP-binding</keyword>
<keyword evidence="12 15" id="KW-1133">Transmembrane helix</keyword>
<evidence type="ECO:0000259" key="17">
    <source>
        <dbReference type="PROSITE" id="PS50885"/>
    </source>
</evidence>
<feature type="transmembrane region" description="Helical" evidence="15">
    <location>
        <begin position="12"/>
        <end position="31"/>
    </location>
</feature>
<dbReference type="CDD" id="cd06225">
    <property type="entry name" value="HAMP"/>
    <property type="match status" value="1"/>
</dbReference>
<dbReference type="Gene3D" id="3.30.565.10">
    <property type="entry name" value="Histidine kinase-like ATPase, C-terminal domain"/>
    <property type="match status" value="1"/>
</dbReference>
<dbReference type="SMART" id="SM00388">
    <property type="entry name" value="HisKA"/>
    <property type="match status" value="1"/>
</dbReference>
<evidence type="ECO:0000259" key="16">
    <source>
        <dbReference type="PROSITE" id="PS50109"/>
    </source>
</evidence>
<dbReference type="InterPro" id="IPR036097">
    <property type="entry name" value="HisK_dim/P_sf"/>
</dbReference>
<feature type="domain" description="Histidine kinase" evidence="16">
    <location>
        <begin position="242"/>
        <end position="440"/>
    </location>
</feature>
<protein>
    <recommendedName>
        <fullName evidence="3">histidine kinase</fullName>
        <ecNumber evidence="3">2.7.13.3</ecNumber>
    </recommendedName>
</protein>
<evidence type="ECO:0000313" key="19">
    <source>
        <dbReference type="Proteomes" id="UP000570514"/>
    </source>
</evidence>
<keyword evidence="19" id="KW-1185">Reference proteome</keyword>
<evidence type="ECO:0000256" key="8">
    <source>
        <dbReference type="ARBA" id="ARBA00022692"/>
    </source>
</evidence>
<dbReference type="AlphaFoldDB" id="A0A846N1V5"/>
<dbReference type="InterPro" id="IPR050980">
    <property type="entry name" value="2C_sensor_his_kinase"/>
</dbReference>
<dbReference type="InterPro" id="IPR005467">
    <property type="entry name" value="His_kinase_dom"/>
</dbReference>
<evidence type="ECO:0000256" key="6">
    <source>
        <dbReference type="ARBA" id="ARBA00022553"/>
    </source>
</evidence>
<name>A0A846N1V5_9PROT</name>
<evidence type="ECO:0000256" key="1">
    <source>
        <dbReference type="ARBA" id="ARBA00000085"/>
    </source>
</evidence>
<comment type="subcellular location">
    <subcellularLocation>
        <location evidence="2">Cell inner membrane</location>
        <topology evidence="2">Multi-pass membrane protein</topology>
    </subcellularLocation>
</comment>
<keyword evidence="10 18" id="KW-0418">Kinase</keyword>
<evidence type="ECO:0000256" key="14">
    <source>
        <dbReference type="ARBA" id="ARBA00023136"/>
    </source>
</evidence>
<dbReference type="InterPro" id="IPR004358">
    <property type="entry name" value="Sig_transdc_His_kin-like_C"/>
</dbReference>
<evidence type="ECO:0000256" key="15">
    <source>
        <dbReference type="SAM" id="Phobius"/>
    </source>
</evidence>
<dbReference type="SUPFAM" id="SSF158472">
    <property type="entry name" value="HAMP domain-like"/>
    <property type="match status" value="1"/>
</dbReference>
<evidence type="ECO:0000256" key="5">
    <source>
        <dbReference type="ARBA" id="ARBA00022519"/>
    </source>
</evidence>
<dbReference type="Pfam" id="PF02518">
    <property type="entry name" value="HATPase_c"/>
    <property type="match status" value="1"/>
</dbReference>
<comment type="caution">
    <text evidence="18">The sequence shown here is derived from an EMBL/GenBank/DDBJ whole genome shotgun (WGS) entry which is preliminary data.</text>
</comment>
<evidence type="ECO:0000256" key="7">
    <source>
        <dbReference type="ARBA" id="ARBA00022679"/>
    </source>
</evidence>
<comment type="catalytic activity">
    <reaction evidence="1">
        <text>ATP + protein L-histidine = ADP + protein N-phospho-L-histidine.</text>
        <dbReference type="EC" id="2.7.13.3"/>
    </reaction>
</comment>
<sequence length="452" mass="49143">MKLWPRTLGVQLIVVTTMAIVLSNAAVALWFELGRERQNEAQVTDRMVDRATSLAALMATIQPKARVAAAQALESRYWHYRLHIGKHVPRPMSEAEAKLAERLRAALPEKAARQPVEVHLLQYKADTTPAMPAVEMTLPVVRGTELIATYVRPEGPTWPSEMFIAGILSTLMASVAGIYLARKVARPLSKLAQAAASVAKGDPPPHVPEVGPDDVRRAAEAFNAMAGQVTRTLASQRHLLSAVGHDLRTPLTAMRINLEFVEDPELRDRLLHNLDELQDLTEAVLSAAKGTGGEVRRQIDLAALVESICADLDDLGAPVAFESETQAPLFCRANEIRRAVRNLVENALAYGKSAEISLKEGGGVYEVWVEDRGPGIAAADRQRVFEPFVRLETSRNGETGGTGLGLTLVKAIAEGHGGRVALEDRPGGGLRARLILPRQQTPTGQRLSREAR</sequence>
<dbReference type="PANTHER" id="PTHR44936:SF5">
    <property type="entry name" value="SENSOR HISTIDINE KINASE ENVZ"/>
    <property type="match status" value="1"/>
</dbReference>
<dbReference type="InterPro" id="IPR003594">
    <property type="entry name" value="HATPase_dom"/>
</dbReference>
<keyword evidence="5" id="KW-0997">Cell inner membrane</keyword>
<organism evidence="18 19">
    <name type="scientific">Rhizomicrobium palustre</name>
    <dbReference type="NCBI Taxonomy" id="189966"/>
    <lineage>
        <taxon>Bacteria</taxon>
        <taxon>Pseudomonadati</taxon>
        <taxon>Pseudomonadota</taxon>
        <taxon>Alphaproteobacteria</taxon>
        <taxon>Micropepsales</taxon>
        <taxon>Micropepsaceae</taxon>
        <taxon>Rhizomicrobium</taxon>
    </lineage>
</organism>
<dbReference type="Pfam" id="PF00672">
    <property type="entry name" value="HAMP"/>
    <property type="match status" value="1"/>
</dbReference>
<dbReference type="PRINTS" id="PR00344">
    <property type="entry name" value="BCTRLSENSOR"/>
</dbReference>
<proteinExistence type="predicted"/>
<keyword evidence="14 15" id="KW-0472">Membrane</keyword>
<dbReference type="SUPFAM" id="SSF55874">
    <property type="entry name" value="ATPase domain of HSP90 chaperone/DNA topoisomerase II/histidine kinase"/>
    <property type="match status" value="1"/>
</dbReference>
<evidence type="ECO:0000256" key="10">
    <source>
        <dbReference type="ARBA" id="ARBA00022777"/>
    </source>
</evidence>
<evidence type="ECO:0000313" key="18">
    <source>
        <dbReference type="EMBL" id="NIK89928.1"/>
    </source>
</evidence>
<dbReference type="CDD" id="cd00075">
    <property type="entry name" value="HATPase"/>
    <property type="match status" value="1"/>
</dbReference>
<feature type="domain" description="HAMP" evidence="17">
    <location>
        <begin position="182"/>
        <end position="234"/>
    </location>
</feature>
<dbReference type="Gene3D" id="6.10.340.10">
    <property type="match status" value="1"/>
</dbReference>
<dbReference type="Proteomes" id="UP000570514">
    <property type="component" value="Unassembled WGS sequence"/>
</dbReference>
<evidence type="ECO:0000256" key="9">
    <source>
        <dbReference type="ARBA" id="ARBA00022741"/>
    </source>
</evidence>
<dbReference type="PROSITE" id="PS50885">
    <property type="entry name" value="HAMP"/>
    <property type="match status" value="1"/>
</dbReference>
<dbReference type="InterPro" id="IPR003661">
    <property type="entry name" value="HisK_dim/P_dom"/>
</dbReference>
<keyword evidence="4" id="KW-1003">Cell membrane</keyword>
<dbReference type="Pfam" id="PF00512">
    <property type="entry name" value="HisKA"/>
    <property type="match status" value="1"/>
</dbReference>
<dbReference type="EMBL" id="JAASRM010000001">
    <property type="protein sequence ID" value="NIK89928.1"/>
    <property type="molecule type" value="Genomic_DNA"/>
</dbReference>
<evidence type="ECO:0000256" key="3">
    <source>
        <dbReference type="ARBA" id="ARBA00012438"/>
    </source>
</evidence>
<dbReference type="PROSITE" id="PS50109">
    <property type="entry name" value="HIS_KIN"/>
    <property type="match status" value="1"/>
</dbReference>
<dbReference type="PANTHER" id="PTHR44936">
    <property type="entry name" value="SENSOR PROTEIN CREC"/>
    <property type="match status" value="1"/>
</dbReference>
<evidence type="ECO:0000256" key="2">
    <source>
        <dbReference type="ARBA" id="ARBA00004429"/>
    </source>
</evidence>
<keyword evidence="13" id="KW-0902">Two-component regulatory system</keyword>
<dbReference type="CDD" id="cd00082">
    <property type="entry name" value="HisKA"/>
    <property type="match status" value="1"/>
</dbReference>
<dbReference type="GO" id="GO:0005524">
    <property type="term" value="F:ATP binding"/>
    <property type="evidence" value="ECO:0007669"/>
    <property type="project" value="UniProtKB-KW"/>
</dbReference>
<dbReference type="RefSeq" id="WP_167084045.1">
    <property type="nucleotide sequence ID" value="NZ_BAAADC010000001.1"/>
</dbReference>
<dbReference type="SMART" id="SM00387">
    <property type="entry name" value="HATPase_c"/>
    <property type="match status" value="1"/>
</dbReference>
<dbReference type="GO" id="GO:0005886">
    <property type="term" value="C:plasma membrane"/>
    <property type="evidence" value="ECO:0007669"/>
    <property type="project" value="UniProtKB-SubCell"/>
</dbReference>
<dbReference type="InterPro" id="IPR036890">
    <property type="entry name" value="HATPase_C_sf"/>
</dbReference>
<keyword evidence="8 15" id="KW-0812">Transmembrane</keyword>